<evidence type="ECO:0000313" key="2">
    <source>
        <dbReference type="Proteomes" id="UP000177130"/>
    </source>
</evidence>
<gene>
    <name evidence="1" type="ORF">A3C72_03985</name>
</gene>
<dbReference type="STRING" id="1802306.A3C72_03985"/>
<organism evidence="1 2">
    <name type="scientific">Candidatus Taylorbacteria bacterium RIFCSPHIGHO2_02_FULL_43_32b</name>
    <dbReference type="NCBI Taxonomy" id="1802306"/>
    <lineage>
        <taxon>Bacteria</taxon>
        <taxon>Candidatus Tayloriibacteriota</taxon>
    </lineage>
</organism>
<evidence type="ECO:0000313" key="1">
    <source>
        <dbReference type="EMBL" id="OHA22941.1"/>
    </source>
</evidence>
<dbReference type="EMBL" id="MHRK01000045">
    <property type="protein sequence ID" value="OHA22941.1"/>
    <property type="molecule type" value="Genomic_DNA"/>
</dbReference>
<reference evidence="1 2" key="1">
    <citation type="journal article" date="2016" name="Nat. Commun.">
        <title>Thousands of microbial genomes shed light on interconnected biogeochemical processes in an aquifer system.</title>
        <authorList>
            <person name="Anantharaman K."/>
            <person name="Brown C.T."/>
            <person name="Hug L.A."/>
            <person name="Sharon I."/>
            <person name="Castelle C.J."/>
            <person name="Probst A.J."/>
            <person name="Thomas B.C."/>
            <person name="Singh A."/>
            <person name="Wilkins M.J."/>
            <person name="Karaoz U."/>
            <person name="Brodie E.L."/>
            <person name="Williams K.H."/>
            <person name="Hubbard S.S."/>
            <person name="Banfield J.F."/>
        </authorList>
    </citation>
    <scope>NUCLEOTIDE SEQUENCE [LARGE SCALE GENOMIC DNA]</scope>
</reference>
<comment type="caution">
    <text evidence="1">The sequence shown here is derived from an EMBL/GenBank/DDBJ whole genome shotgun (WGS) entry which is preliminary data.</text>
</comment>
<dbReference type="AlphaFoldDB" id="A0A1G2MIT5"/>
<name>A0A1G2MIT5_9BACT</name>
<proteinExistence type="predicted"/>
<dbReference type="Proteomes" id="UP000177130">
    <property type="component" value="Unassembled WGS sequence"/>
</dbReference>
<accession>A0A1G2MIT5</accession>
<sequence length="272" mass="30437">MATKYVVTGDQALRIGNRLAEIQRQVFLQKEYPHDPEDLIRYLQGAADGKFVGQATGNEIREIEVTDPPRIIVPNLRSTYPTLAEWLEAREELHKFFTGQSVILRDMFALTDEQLARTDLIPVFRPSGATNRLAVDWKKKLGVDVYEETDVMKYKNSVGPKTPELYLISRSLRPDADTLGDNANTPDQLIQVPNKLWLNLYGWADADTLHFAITGEHLDPKTWTWFPNDRLPDGGVASGYWGGAGVCLRWRYAGGCGSYGGARAAVPVSLKT</sequence>
<protein>
    <submittedName>
        <fullName evidence="1">Uncharacterized protein</fullName>
    </submittedName>
</protein>